<dbReference type="Proteomes" id="UP000518752">
    <property type="component" value="Unassembled WGS sequence"/>
</dbReference>
<evidence type="ECO:0000256" key="1">
    <source>
        <dbReference type="ARBA" id="ARBA00007992"/>
    </source>
</evidence>
<dbReference type="PANTHER" id="PTHR13789">
    <property type="entry name" value="MONOOXYGENASE"/>
    <property type="match status" value="1"/>
</dbReference>
<gene>
    <name evidence="7" type="ORF">D9757_003969</name>
</gene>
<comment type="caution">
    <text evidence="7">The sequence shown here is derived from an EMBL/GenBank/DDBJ whole genome shotgun (WGS) entry which is preliminary data.</text>
</comment>
<keyword evidence="3" id="KW-0274">FAD</keyword>
<keyword evidence="8" id="KW-1185">Reference proteome</keyword>
<dbReference type="SUPFAM" id="SSF51905">
    <property type="entry name" value="FAD/NAD(P)-binding domain"/>
    <property type="match status" value="1"/>
</dbReference>
<dbReference type="Gene3D" id="3.50.50.60">
    <property type="entry name" value="FAD/NAD(P)-binding domain"/>
    <property type="match status" value="1"/>
</dbReference>
<evidence type="ECO:0000256" key="5">
    <source>
        <dbReference type="ARBA" id="ARBA00023033"/>
    </source>
</evidence>
<sequence length="484" mass="54670">MNNRASVTIYTYTRFWLSFLSLHDLCRMHDRKASVSTQISIVGANITGLAAACVMQRSGHKVVVLEKGDGNFKSSGVVASPPNMTRVLKRWGLGPYLEKCASPVDQFHFLEGSTGTTIGVLKLYEELMEDLMAEFMLIRHGDLLSIFQDMARREGVEIRYNTPVVKLQRVPVACILEDGEYLYSDFIIGADGSSRSIARDAVLLRQIEEYSIQHMSFTVSVPFTGMQSDPELRDMCEQTDWNLWLGEEFVIYGASVRSQRTYSLCITSKVDEHSSEFRGNWTKAYPIDHFNLHVERFEPRIQKLLKLAGSFIPTSSITTPEPENLICDLDKVILMGQSAHPTPPDGMHATAMCIEDVDALDYLFTRIKNVSEIPRILSAHEELRMERCTHARDWESRKLQMLTLRPGPERAIRDAKLHALSESPDLEEKEGAFNDIWGEEVDFWNFDSITDADNWYSMYGSAIARQTTAGSNALGLEISALTLD</sequence>
<feature type="domain" description="FAD-binding" evidence="6">
    <location>
        <begin position="37"/>
        <end position="229"/>
    </location>
</feature>
<protein>
    <recommendedName>
        <fullName evidence="6">FAD-binding domain-containing protein</fullName>
    </recommendedName>
</protein>
<evidence type="ECO:0000256" key="4">
    <source>
        <dbReference type="ARBA" id="ARBA00023002"/>
    </source>
</evidence>
<keyword evidence="2" id="KW-0285">Flavoprotein</keyword>
<proteinExistence type="inferred from homology"/>
<keyword evidence="4" id="KW-0560">Oxidoreductase</keyword>
<evidence type="ECO:0000259" key="6">
    <source>
        <dbReference type="Pfam" id="PF01494"/>
    </source>
</evidence>
<dbReference type="PRINTS" id="PR00420">
    <property type="entry name" value="RNGMNOXGNASE"/>
</dbReference>
<accession>A0A8H5MEF3</accession>
<evidence type="ECO:0000256" key="2">
    <source>
        <dbReference type="ARBA" id="ARBA00022630"/>
    </source>
</evidence>
<evidence type="ECO:0000313" key="7">
    <source>
        <dbReference type="EMBL" id="KAF5390952.1"/>
    </source>
</evidence>
<dbReference type="InterPro" id="IPR050493">
    <property type="entry name" value="FAD-dep_Monooxygenase_BioMet"/>
</dbReference>
<dbReference type="InterPro" id="IPR036188">
    <property type="entry name" value="FAD/NAD-bd_sf"/>
</dbReference>
<keyword evidence="5" id="KW-0503">Monooxygenase</keyword>
<dbReference type="Pfam" id="PF01494">
    <property type="entry name" value="FAD_binding_3"/>
    <property type="match status" value="1"/>
</dbReference>
<organism evidence="7 8">
    <name type="scientific">Collybiopsis confluens</name>
    <dbReference type="NCBI Taxonomy" id="2823264"/>
    <lineage>
        <taxon>Eukaryota</taxon>
        <taxon>Fungi</taxon>
        <taxon>Dikarya</taxon>
        <taxon>Basidiomycota</taxon>
        <taxon>Agaricomycotina</taxon>
        <taxon>Agaricomycetes</taxon>
        <taxon>Agaricomycetidae</taxon>
        <taxon>Agaricales</taxon>
        <taxon>Marasmiineae</taxon>
        <taxon>Omphalotaceae</taxon>
        <taxon>Collybiopsis</taxon>
    </lineage>
</organism>
<name>A0A8H5MEF3_9AGAR</name>
<dbReference type="OrthoDB" id="1878542at2759"/>
<evidence type="ECO:0000256" key="3">
    <source>
        <dbReference type="ARBA" id="ARBA00022827"/>
    </source>
</evidence>
<dbReference type="PANTHER" id="PTHR13789:SF306">
    <property type="entry name" value="HYDROXYLASE, PUTATIVE-RELATED"/>
    <property type="match status" value="1"/>
</dbReference>
<evidence type="ECO:0000313" key="8">
    <source>
        <dbReference type="Proteomes" id="UP000518752"/>
    </source>
</evidence>
<reference evidence="7 8" key="1">
    <citation type="journal article" date="2020" name="ISME J.">
        <title>Uncovering the hidden diversity of litter-decomposition mechanisms in mushroom-forming fungi.</title>
        <authorList>
            <person name="Floudas D."/>
            <person name="Bentzer J."/>
            <person name="Ahren D."/>
            <person name="Johansson T."/>
            <person name="Persson P."/>
            <person name="Tunlid A."/>
        </authorList>
    </citation>
    <scope>NUCLEOTIDE SEQUENCE [LARGE SCALE GENOMIC DNA]</scope>
    <source>
        <strain evidence="7 8">CBS 406.79</strain>
    </source>
</reference>
<dbReference type="InterPro" id="IPR002938">
    <property type="entry name" value="FAD-bd"/>
</dbReference>
<dbReference type="GO" id="GO:0071949">
    <property type="term" value="F:FAD binding"/>
    <property type="evidence" value="ECO:0007669"/>
    <property type="project" value="InterPro"/>
</dbReference>
<dbReference type="GO" id="GO:0004497">
    <property type="term" value="F:monooxygenase activity"/>
    <property type="evidence" value="ECO:0007669"/>
    <property type="project" value="UniProtKB-KW"/>
</dbReference>
<dbReference type="AlphaFoldDB" id="A0A8H5MEF3"/>
<comment type="similarity">
    <text evidence="1">Belongs to the paxM FAD-dependent monooxygenase family.</text>
</comment>
<dbReference type="EMBL" id="JAACJN010000012">
    <property type="protein sequence ID" value="KAF5390952.1"/>
    <property type="molecule type" value="Genomic_DNA"/>
</dbReference>